<feature type="compositionally biased region" description="Basic and acidic residues" evidence="1">
    <location>
        <begin position="76"/>
        <end position="86"/>
    </location>
</feature>
<feature type="compositionally biased region" description="Pro residues" evidence="1">
    <location>
        <begin position="221"/>
        <end position="231"/>
    </location>
</feature>
<reference evidence="2 3" key="1">
    <citation type="journal article" date="2018" name="Evol. Lett.">
        <title>Horizontal gene cluster transfer increased hallucinogenic mushroom diversity.</title>
        <authorList>
            <person name="Reynolds H.T."/>
            <person name="Vijayakumar V."/>
            <person name="Gluck-Thaler E."/>
            <person name="Korotkin H.B."/>
            <person name="Matheny P.B."/>
            <person name="Slot J.C."/>
        </authorList>
    </citation>
    <scope>NUCLEOTIDE SEQUENCE [LARGE SCALE GENOMIC DNA]</scope>
    <source>
        <strain evidence="2 3">SRW20</strain>
    </source>
</reference>
<dbReference type="InParanoid" id="A0A409VYY7"/>
<organism evidence="2 3">
    <name type="scientific">Gymnopilus dilepis</name>
    <dbReference type="NCBI Taxonomy" id="231916"/>
    <lineage>
        <taxon>Eukaryota</taxon>
        <taxon>Fungi</taxon>
        <taxon>Dikarya</taxon>
        <taxon>Basidiomycota</taxon>
        <taxon>Agaricomycotina</taxon>
        <taxon>Agaricomycetes</taxon>
        <taxon>Agaricomycetidae</taxon>
        <taxon>Agaricales</taxon>
        <taxon>Agaricineae</taxon>
        <taxon>Hymenogastraceae</taxon>
        <taxon>Gymnopilus</taxon>
    </lineage>
</organism>
<feature type="compositionally biased region" description="Low complexity" evidence="1">
    <location>
        <begin position="207"/>
        <end position="220"/>
    </location>
</feature>
<feature type="compositionally biased region" description="Basic residues" evidence="1">
    <location>
        <begin position="144"/>
        <end position="153"/>
    </location>
</feature>
<dbReference type="AlphaFoldDB" id="A0A409VYY7"/>
<proteinExistence type="predicted"/>
<sequence length="357" mass="38428">MQPSGLSLLSLDHMPRGGYPRDCVLTQMAAFIDGLLDSFEQGEKAVDLGRLKREWGFKTRETCRIVMQWGRGDVDRRRAGRERRDSGVNGPMVRPQVRLSSRLYHHNPSDDFRSPLITPSTSLDFEATTSRPTPFPPDLEAQRHVSRGPRKQANKQGARCGREDVEGYRGCLPVVEPPAHLSAAPKALWSSKLIAPPPLSSPPPLNSPRLSVSSLGSLPTSDPPPTLPSPSPASVAAPSPPQSITSNNAFPSRSASPLRQALRVCRVAAVTIIASYETCKTSISSLTSLLTLDPPPMPSAPFSASATSPSPPSTSTPSIVAYNDFFRCHPLSALASICCWPQMQAVPATSKVVKLLA</sequence>
<feature type="compositionally biased region" description="Polar residues" evidence="1">
    <location>
        <begin position="244"/>
        <end position="253"/>
    </location>
</feature>
<accession>A0A409VYY7</accession>
<keyword evidence="3" id="KW-1185">Reference proteome</keyword>
<dbReference type="Proteomes" id="UP000284706">
    <property type="component" value="Unassembled WGS sequence"/>
</dbReference>
<gene>
    <name evidence="2" type="ORF">CVT26_011138</name>
</gene>
<feature type="region of interest" description="Disordered" evidence="1">
    <location>
        <begin position="199"/>
        <end position="253"/>
    </location>
</feature>
<feature type="region of interest" description="Disordered" evidence="1">
    <location>
        <begin position="76"/>
        <end position="97"/>
    </location>
</feature>
<name>A0A409VYY7_9AGAR</name>
<comment type="caution">
    <text evidence="2">The sequence shown here is derived from an EMBL/GenBank/DDBJ whole genome shotgun (WGS) entry which is preliminary data.</text>
</comment>
<evidence type="ECO:0000313" key="2">
    <source>
        <dbReference type="EMBL" id="PPQ71441.1"/>
    </source>
</evidence>
<evidence type="ECO:0000313" key="3">
    <source>
        <dbReference type="Proteomes" id="UP000284706"/>
    </source>
</evidence>
<protein>
    <submittedName>
        <fullName evidence="2">Uncharacterized protein</fullName>
    </submittedName>
</protein>
<dbReference type="EMBL" id="NHYE01005502">
    <property type="protein sequence ID" value="PPQ71441.1"/>
    <property type="molecule type" value="Genomic_DNA"/>
</dbReference>
<evidence type="ECO:0000256" key="1">
    <source>
        <dbReference type="SAM" id="MobiDB-lite"/>
    </source>
</evidence>
<feature type="region of interest" description="Disordered" evidence="1">
    <location>
        <begin position="124"/>
        <end position="162"/>
    </location>
</feature>